<evidence type="ECO:0000313" key="2">
    <source>
        <dbReference type="EMBL" id="MFD1566849.1"/>
    </source>
</evidence>
<gene>
    <name evidence="2" type="ORF">ACFSAU_05030</name>
</gene>
<reference evidence="2 3" key="1">
    <citation type="journal article" date="2019" name="Int. J. Syst. Evol. Microbiol.">
        <title>The Global Catalogue of Microorganisms (GCM) 10K type strain sequencing project: providing services to taxonomists for standard genome sequencing and annotation.</title>
        <authorList>
            <consortium name="The Broad Institute Genomics Platform"/>
            <consortium name="The Broad Institute Genome Sequencing Center for Infectious Disease"/>
            <person name="Wu L."/>
            <person name="Ma J."/>
        </authorList>
    </citation>
    <scope>NUCLEOTIDE SEQUENCE [LARGE SCALE GENOMIC DNA]</scope>
    <source>
        <strain evidence="2 3">CGMCC 1.12859</strain>
    </source>
</reference>
<dbReference type="RefSeq" id="WP_267646703.1">
    <property type="nucleotide sequence ID" value="NZ_JANHGR010000001.1"/>
</dbReference>
<sequence length="74" mass="7556">MSAPSDGSPLVSGARLVTAFGLAFLANLLDWQLLGLIGVGGVGELLLNTLVHGVGIYVGVTIAAWVNRPNEPAD</sequence>
<dbReference type="Proteomes" id="UP001597139">
    <property type="component" value="Unassembled WGS sequence"/>
</dbReference>
<keyword evidence="1" id="KW-0812">Transmembrane</keyword>
<dbReference type="EMBL" id="JBHUCZ010000002">
    <property type="protein sequence ID" value="MFD1566849.1"/>
    <property type="molecule type" value="Genomic_DNA"/>
</dbReference>
<feature type="transmembrane region" description="Helical" evidence="1">
    <location>
        <begin position="45"/>
        <end position="66"/>
    </location>
</feature>
<proteinExistence type="predicted"/>
<keyword evidence="1" id="KW-1133">Transmembrane helix</keyword>
<evidence type="ECO:0000256" key="1">
    <source>
        <dbReference type="SAM" id="Phobius"/>
    </source>
</evidence>
<dbReference type="AlphaFoldDB" id="A0ABD6BNX1"/>
<name>A0ABD6BNX1_9EURY</name>
<organism evidence="2 3">
    <name type="scientific">Halolamina litorea</name>
    <dbReference type="NCBI Taxonomy" id="1515593"/>
    <lineage>
        <taxon>Archaea</taxon>
        <taxon>Methanobacteriati</taxon>
        <taxon>Methanobacteriota</taxon>
        <taxon>Stenosarchaea group</taxon>
        <taxon>Halobacteria</taxon>
        <taxon>Halobacteriales</taxon>
        <taxon>Haloferacaceae</taxon>
    </lineage>
</organism>
<keyword evidence="3" id="KW-1185">Reference proteome</keyword>
<keyword evidence="1" id="KW-0472">Membrane</keyword>
<feature type="transmembrane region" description="Helical" evidence="1">
    <location>
        <begin position="12"/>
        <end position="33"/>
    </location>
</feature>
<evidence type="ECO:0000313" key="3">
    <source>
        <dbReference type="Proteomes" id="UP001597139"/>
    </source>
</evidence>
<comment type="caution">
    <text evidence="2">The sequence shown here is derived from an EMBL/GenBank/DDBJ whole genome shotgun (WGS) entry which is preliminary data.</text>
</comment>
<protein>
    <submittedName>
        <fullName evidence="2">Uncharacterized protein</fullName>
    </submittedName>
</protein>
<accession>A0ABD6BNX1</accession>